<evidence type="ECO:0000256" key="1">
    <source>
        <dbReference type="ARBA" id="ARBA00004141"/>
    </source>
</evidence>
<sequence length="369" mass="43252">MWKSTLALCEQWCCFLATLFPKVFCTATLTWAQFVMIFIVPDFVESRLQKYFHFIVTNFMYILCIYTYFKIIRTGPGSPLDYPQLKIRFFNSDNPYKQFPANEEPPAFMTVHTLKLGGNQGFRYCSKCNCWKPDRTHHCSSSGKCILKMDHYCPWFSICIGFFNYKFFIQFLCYIAIYCWIIFAITSVLLYKFLIKGGYEDQYLSINVVLLCVIALTFAFTVTVFAGFSMYLTSRNLTTIEFQERRWNYRGADQYSYEFDNNGKQKKLANIFDLGVKENMRLVLGESWWSWLLPIDINCRIANLGYNNGINFKVNKEVYAKWCNNAELQNQLNEQLREYSSRMRSARNYDYADVSDGDVDNNSNVGASV</sequence>
<evidence type="ECO:0000256" key="3">
    <source>
        <dbReference type="ARBA" id="ARBA00022692"/>
    </source>
</evidence>
<keyword evidence="4 10" id="KW-1133">Transmembrane helix</keyword>
<dbReference type="PROSITE" id="PS50216">
    <property type="entry name" value="DHHC"/>
    <property type="match status" value="1"/>
</dbReference>
<feature type="transmembrane region" description="Helical" evidence="10">
    <location>
        <begin position="203"/>
        <end position="228"/>
    </location>
</feature>
<accession>A5E085</accession>
<feature type="transmembrane region" description="Helical" evidence="10">
    <location>
        <begin position="12"/>
        <end position="39"/>
    </location>
</feature>
<evidence type="ECO:0000256" key="7">
    <source>
        <dbReference type="ARBA" id="ARBA00023288"/>
    </source>
</evidence>
<keyword evidence="7" id="KW-0449">Lipoprotein</keyword>
<proteinExistence type="inferred from homology"/>
<name>A5E085_LODEL</name>
<keyword evidence="5 10" id="KW-0472">Membrane</keyword>
<dbReference type="Proteomes" id="UP000001996">
    <property type="component" value="Unassembled WGS sequence"/>
</dbReference>
<dbReference type="GO" id="GO:0016020">
    <property type="term" value="C:membrane"/>
    <property type="evidence" value="ECO:0007669"/>
    <property type="project" value="UniProtKB-SubCell"/>
</dbReference>
<dbReference type="HOGENOM" id="CLU_027721_0_0_1"/>
<dbReference type="Pfam" id="PF01529">
    <property type="entry name" value="DHHC"/>
    <property type="match status" value="1"/>
</dbReference>
<keyword evidence="6" id="KW-0564">Palmitate</keyword>
<dbReference type="InterPro" id="IPR039859">
    <property type="entry name" value="PFA4/ZDH16/20/ERF2-like"/>
</dbReference>
<dbReference type="eggNOG" id="KOG1315">
    <property type="taxonomic scope" value="Eukaryota"/>
</dbReference>
<protein>
    <recommendedName>
        <fullName evidence="10">Palmitoyltransferase</fullName>
        <ecNumber evidence="10">2.3.1.225</ecNumber>
    </recommendedName>
</protein>
<feature type="transmembrane region" description="Helical" evidence="10">
    <location>
        <begin position="171"/>
        <end position="191"/>
    </location>
</feature>
<dbReference type="KEGG" id="lel:PVL30_003851"/>
<evidence type="ECO:0000256" key="10">
    <source>
        <dbReference type="RuleBase" id="RU079119"/>
    </source>
</evidence>
<keyword evidence="2 10" id="KW-0808">Transferase</keyword>
<organism evidence="12 13">
    <name type="scientific">Lodderomyces elongisporus (strain ATCC 11503 / CBS 2605 / JCM 1781 / NBRC 1676 / NRRL YB-4239)</name>
    <name type="common">Yeast</name>
    <name type="synonym">Saccharomyces elongisporus</name>
    <dbReference type="NCBI Taxonomy" id="379508"/>
    <lineage>
        <taxon>Eukaryota</taxon>
        <taxon>Fungi</taxon>
        <taxon>Dikarya</taxon>
        <taxon>Ascomycota</taxon>
        <taxon>Saccharomycotina</taxon>
        <taxon>Pichiomycetes</taxon>
        <taxon>Debaryomycetaceae</taxon>
        <taxon>Candida/Lodderomyces clade</taxon>
        <taxon>Lodderomyces</taxon>
    </lineage>
</organism>
<evidence type="ECO:0000313" key="13">
    <source>
        <dbReference type="Proteomes" id="UP000001996"/>
    </source>
</evidence>
<keyword evidence="13" id="KW-1185">Reference proteome</keyword>
<evidence type="ECO:0000313" key="12">
    <source>
        <dbReference type="EMBL" id="EDK44843.1"/>
    </source>
</evidence>
<evidence type="ECO:0000256" key="4">
    <source>
        <dbReference type="ARBA" id="ARBA00022989"/>
    </source>
</evidence>
<evidence type="ECO:0000256" key="5">
    <source>
        <dbReference type="ARBA" id="ARBA00023136"/>
    </source>
</evidence>
<dbReference type="InParanoid" id="A5E085"/>
<comment type="similarity">
    <text evidence="10">Belongs to the DHHC palmitoyltransferase family.</text>
</comment>
<dbReference type="InterPro" id="IPR001594">
    <property type="entry name" value="Palmitoyltrfase_DHHC"/>
</dbReference>
<reference evidence="12 13" key="1">
    <citation type="journal article" date="2009" name="Nature">
        <title>Evolution of pathogenicity and sexual reproduction in eight Candida genomes.</title>
        <authorList>
            <person name="Butler G."/>
            <person name="Rasmussen M.D."/>
            <person name="Lin M.F."/>
            <person name="Santos M.A."/>
            <person name="Sakthikumar S."/>
            <person name="Munro C.A."/>
            <person name="Rheinbay E."/>
            <person name="Grabherr M."/>
            <person name="Forche A."/>
            <person name="Reedy J.L."/>
            <person name="Agrafioti I."/>
            <person name="Arnaud M.B."/>
            <person name="Bates S."/>
            <person name="Brown A.J."/>
            <person name="Brunke S."/>
            <person name="Costanzo M.C."/>
            <person name="Fitzpatrick D.A."/>
            <person name="de Groot P.W."/>
            <person name="Harris D."/>
            <person name="Hoyer L.L."/>
            <person name="Hube B."/>
            <person name="Klis F.M."/>
            <person name="Kodira C."/>
            <person name="Lennard N."/>
            <person name="Logue M.E."/>
            <person name="Martin R."/>
            <person name="Neiman A.M."/>
            <person name="Nikolaou E."/>
            <person name="Quail M.A."/>
            <person name="Quinn J."/>
            <person name="Santos M.C."/>
            <person name="Schmitzberger F.F."/>
            <person name="Sherlock G."/>
            <person name="Shah P."/>
            <person name="Silverstein K.A."/>
            <person name="Skrzypek M.S."/>
            <person name="Soll D."/>
            <person name="Staggs R."/>
            <person name="Stansfield I."/>
            <person name="Stumpf M.P."/>
            <person name="Sudbery P.E."/>
            <person name="Srikantha T."/>
            <person name="Zeng Q."/>
            <person name="Berman J."/>
            <person name="Berriman M."/>
            <person name="Heitman J."/>
            <person name="Gow N.A."/>
            <person name="Lorenz M.C."/>
            <person name="Birren B.W."/>
            <person name="Kellis M."/>
            <person name="Cuomo C.A."/>
        </authorList>
    </citation>
    <scope>NUCLEOTIDE SEQUENCE [LARGE SCALE GENOMIC DNA]</scope>
    <source>
        <strain evidence="13">ATCC 11503 / BCRC 21390 / CBS 2605 / JCM 1781 / NBRC 1676 / NRRL YB-4239</strain>
    </source>
</reference>
<dbReference type="OrthoDB" id="302728at2759"/>
<dbReference type="FunCoup" id="A5E085">
    <property type="interactions" value="431"/>
</dbReference>
<feature type="domain" description="Palmitoyltransferase DHHC" evidence="11">
    <location>
        <begin position="121"/>
        <end position="244"/>
    </location>
</feature>
<dbReference type="PANTHER" id="PTHR12246">
    <property type="entry name" value="PALMITOYLTRANSFERASE ZDHHC16"/>
    <property type="match status" value="1"/>
</dbReference>
<comment type="catalytic activity">
    <reaction evidence="9 10">
        <text>L-cysteinyl-[protein] + hexadecanoyl-CoA = S-hexadecanoyl-L-cysteinyl-[protein] + CoA</text>
        <dbReference type="Rhea" id="RHEA:36683"/>
        <dbReference type="Rhea" id="RHEA-COMP:10131"/>
        <dbReference type="Rhea" id="RHEA-COMP:11032"/>
        <dbReference type="ChEBI" id="CHEBI:29950"/>
        <dbReference type="ChEBI" id="CHEBI:57287"/>
        <dbReference type="ChEBI" id="CHEBI:57379"/>
        <dbReference type="ChEBI" id="CHEBI:74151"/>
        <dbReference type="EC" id="2.3.1.225"/>
    </reaction>
</comment>
<dbReference type="VEuPathDB" id="FungiDB:LELG_03022"/>
<evidence type="ECO:0000256" key="6">
    <source>
        <dbReference type="ARBA" id="ARBA00023139"/>
    </source>
</evidence>
<keyword evidence="3 10" id="KW-0812">Transmembrane</keyword>
<dbReference type="STRING" id="379508.A5E085"/>
<feature type="transmembrane region" description="Helical" evidence="10">
    <location>
        <begin position="51"/>
        <end position="69"/>
    </location>
</feature>
<keyword evidence="8 10" id="KW-0012">Acyltransferase</keyword>
<dbReference type="EMBL" id="CH981526">
    <property type="protein sequence ID" value="EDK44843.1"/>
    <property type="molecule type" value="Genomic_DNA"/>
</dbReference>
<gene>
    <name evidence="12" type="ORF">LELG_03022</name>
</gene>
<dbReference type="GO" id="GO:0019706">
    <property type="term" value="F:protein-cysteine S-palmitoyltransferase activity"/>
    <property type="evidence" value="ECO:0007669"/>
    <property type="project" value="UniProtKB-EC"/>
</dbReference>
<dbReference type="AlphaFoldDB" id="A5E085"/>
<dbReference type="EC" id="2.3.1.225" evidence="10"/>
<evidence type="ECO:0000259" key="11">
    <source>
        <dbReference type="Pfam" id="PF01529"/>
    </source>
</evidence>
<evidence type="ECO:0000256" key="8">
    <source>
        <dbReference type="ARBA" id="ARBA00023315"/>
    </source>
</evidence>
<evidence type="ECO:0000256" key="9">
    <source>
        <dbReference type="ARBA" id="ARBA00048048"/>
    </source>
</evidence>
<comment type="subcellular location">
    <subcellularLocation>
        <location evidence="1">Membrane</location>
        <topology evidence="1">Multi-pass membrane protein</topology>
    </subcellularLocation>
</comment>
<dbReference type="OMA" id="YTYFKVI"/>
<comment type="domain">
    <text evidence="10">The DHHC domain is required for palmitoyltransferase activity.</text>
</comment>
<dbReference type="GeneID" id="5233568"/>
<evidence type="ECO:0000256" key="2">
    <source>
        <dbReference type="ARBA" id="ARBA00022679"/>
    </source>
</evidence>